<name>A0A139SJP1_9BACT</name>
<evidence type="ECO:0000256" key="9">
    <source>
        <dbReference type="SAM" id="Phobius"/>
    </source>
</evidence>
<accession>A0A139SJP1</accession>
<dbReference type="Pfam" id="PF00664">
    <property type="entry name" value="ABC_membrane"/>
    <property type="match status" value="1"/>
</dbReference>
<comment type="subcellular location">
    <subcellularLocation>
        <location evidence="1">Cell membrane</location>
        <topology evidence="1">Multi-pass membrane protein</topology>
    </subcellularLocation>
</comment>
<evidence type="ECO:0000256" key="7">
    <source>
        <dbReference type="ARBA" id="ARBA00022989"/>
    </source>
</evidence>
<dbReference type="AlphaFoldDB" id="A0A139SJP1"/>
<dbReference type="GO" id="GO:0005524">
    <property type="term" value="F:ATP binding"/>
    <property type="evidence" value="ECO:0007669"/>
    <property type="project" value="UniProtKB-KW"/>
</dbReference>
<keyword evidence="3" id="KW-1003">Cell membrane</keyword>
<dbReference type="CDD" id="cd07346">
    <property type="entry name" value="ABC_6TM_exporters"/>
    <property type="match status" value="1"/>
</dbReference>
<dbReference type="InterPro" id="IPR003439">
    <property type="entry name" value="ABC_transporter-like_ATP-bd"/>
</dbReference>
<dbReference type="InterPro" id="IPR011527">
    <property type="entry name" value="ABC1_TM_dom"/>
</dbReference>
<evidence type="ECO:0000259" key="11">
    <source>
        <dbReference type="PROSITE" id="PS50929"/>
    </source>
</evidence>
<feature type="domain" description="ABC transmembrane type-1" evidence="11">
    <location>
        <begin position="49"/>
        <end position="314"/>
    </location>
</feature>
<evidence type="ECO:0000256" key="1">
    <source>
        <dbReference type="ARBA" id="ARBA00004651"/>
    </source>
</evidence>
<dbReference type="PROSITE" id="PS50929">
    <property type="entry name" value="ABC_TM1F"/>
    <property type="match status" value="1"/>
</dbReference>
<dbReference type="InterPro" id="IPR003593">
    <property type="entry name" value="AAA+_ATPase"/>
</dbReference>
<dbReference type="InterPro" id="IPR036640">
    <property type="entry name" value="ABC1_TM_sf"/>
</dbReference>
<evidence type="ECO:0000256" key="8">
    <source>
        <dbReference type="ARBA" id="ARBA00023136"/>
    </source>
</evidence>
<sequence>MQDHDHENEVQFKPLEWGLIRRLFSYARPVRRKVAWLSVVTVTRSIQLPMLTWVMGLIISGPIAHHDAGLLVWALGGYFIFALSVDGLYHFRHRLALEVGETVVSGLRTEIFEKVQRQPMSFFHRVKLGRVLGRVTSDVESLRVGIQDVLFVSLEQGGQLIVAAAVMAYCDLVLFLVVLGMAPILWGVNRRFRMRLSYESRAASESFSRVTATLAESVNGIRVTQGFVRQQTNSGLFRNLLNAHSRLNLALVRTSAILVPMLEVNSQFFIAILLMVGGWRTFNDLMTLAELIQFFFLANLFFSPLATLGTQYNNALVAMAGAERVFWLIDHKPEWEDAPEATALPDPRVAATSAPSQTHGARVAFRDVTFGYDPQKPVLHDINFVAEPGQTIGLVGHTGSGKSSIIGLVAKFYLPTAGEVRIDEREVRTITSDSLHRQMGIVQQQNFLFTGTVLDNIRMSRPEASDDDVREAARQLDCLDIFEGLPDGLLTEVGERGTSLSVGQRQLICFTRALLADPRIVILDEATSAIDAMTEARLQTALVKLLHGRTSFIVAHRLSTIRHADQVLVLDQGRIIERGRHEELVAAGGRYSELYAQFTQTAAAA</sequence>
<proteinExistence type="predicted"/>
<organism evidence="12 13">
    <name type="scientific">Cephaloticoccus primus</name>
    <dbReference type="NCBI Taxonomy" id="1548207"/>
    <lineage>
        <taxon>Bacteria</taxon>
        <taxon>Pseudomonadati</taxon>
        <taxon>Verrucomicrobiota</taxon>
        <taxon>Opitutia</taxon>
        <taxon>Opitutales</taxon>
        <taxon>Opitutaceae</taxon>
        <taxon>Cephaloticoccus</taxon>
    </lineage>
</organism>
<feature type="transmembrane region" description="Helical" evidence="9">
    <location>
        <begin position="34"/>
        <end position="58"/>
    </location>
</feature>
<dbReference type="SUPFAM" id="SSF52540">
    <property type="entry name" value="P-loop containing nucleoside triphosphate hydrolases"/>
    <property type="match status" value="1"/>
</dbReference>
<dbReference type="InterPro" id="IPR027417">
    <property type="entry name" value="P-loop_NTPase"/>
</dbReference>
<dbReference type="GO" id="GO:0015421">
    <property type="term" value="F:ABC-type oligopeptide transporter activity"/>
    <property type="evidence" value="ECO:0007669"/>
    <property type="project" value="TreeGrafter"/>
</dbReference>
<dbReference type="FunFam" id="3.40.50.300:FF:000221">
    <property type="entry name" value="Multidrug ABC transporter ATP-binding protein"/>
    <property type="match status" value="1"/>
</dbReference>
<protein>
    <submittedName>
        <fullName evidence="12">Sugar ABC transporter</fullName>
    </submittedName>
</protein>
<keyword evidence="13" id="KW-1185">Reference proteome</keyword>
<evidence type="ECO:0000256" key="3">
    <source>
        <dbReference type="ARBA" id="ARBA00022475"/>
    </source>
</evidence>
<evidence type="ECO:0000256" key="2">
    <source>
        <dbReference type="ARBA" id="ARBA00022448"/>
    </source>
</evidence>
<feature type="transmembrane region" description="Helical" evidence="9">
    <location>
        <begin position="160"/>
        <end position="186"/>
    </location>
</feature>
<feature type="transmembrane region" description="Helical" evidence="9">
    <location>
        <begin position="70"/>
        <end position="91"/>
    </location>
</feature>
<dbReference type="Pfam" id="PF00005">
    <property type="entry name" value="ABC_tran"/>
    <property type="match status" value="1"/>
</dbReference>
<dbReference type="Proteomes" id="UP000070058">
    <property type="component" value="Unassembled WGS sequence"/>
</dbReference>
<dbReference type="CDD" id="cd03254">
    <property type="entry name" value="ABCC_Glucan_exporter_like"/>
    <property type="match status" value="1"/>
</dbReference>
<dbReference type="STRING" id="1548207.AXK11_00740"/>
<dbReference type="Gene3D" id="3.40.50.300">
    <property type="entry name" value="P-loop containing nucleotide triphosphate hydrolases"/>
    <property type="match status" value="1"/>
</dbReference>
<dbReference type="PANTHER" id="PTHR43394">
    <property type="entry name" value="ATP-DEPENDENT PERMEASE MDL1, MITOCHONDRIAL"/>
    <property type="match status" value="1"/>
</dbReference>
<dbReference type="Gene3D" id="1.20.1560.10">
    <property type="entry name" value="ABC transporter type 1, transmembrane domain"/>
    <property type="match status" value="1"/>
</dbReference>
<dbReference type="PROSITE" id="PS50893">
    <property type="entry name" value="ABC_TRANSPORTER_2"/>
    <property type="match status" value="1"/>
</dbReference>
<keyword evidence="7 9" id="KW-1133">Transmembrane helix</keyword>
<evidence type="ECO:0000256" key="5">
    <source>
        <dbReference type="ARBA" id="ARBA00022741"/>
    </source>
</evidence>
<evidence type="ECO:0000313" key="13">
    <source>
        <dbReference type="Proteomes" id="UP000070058"/>
    </source>
</evidence>
<dbReference type="GO" id="GO:0005886">
    <property type="term" value="C:plasma membrane"/>
    <property type="evidence" value="ECO:0007669"/>
    <property type="project" value="UniProtKB-SubCell"/>
</dbReference>
<keyword evidence="2" id="KW-0813">Transport</keyword>
<keyword evidence="4 9" id="KW-0812">Transmembrane</keyword>
<keyword evidence="8 9" id="KW-0472">Membrane</keyword>
<keyword evidence="5" id="KW-0547">Nucleotide-binding</keyword>
<evidence type="ECO:0000256" key="4">
    <source>
        <dbReference type="ARBA" id="ARBA00022692"/>
    </source>
</evidence>
<reference evidence="13" key="1">
    <citation type="submission" date="2016-02" db="EMBL/GenBank/DDBJ databases">
        <authorList>
            <person name="Sanders J.G."/>
            <person name="Lin J.Y."/>
            <person name="Wertz J.T."/>
            <person name="Russell J.A."/>
            <person name="Moreau C.S."/>
            <person name="Powell S."/>
        </authorList>
    </citation>
    <scope>NUCLEOTIDE SEQUENCE [LARGE SCALE GENOMIC DNA]</scope>
    <source>
        <strain evidence="13">CAG34</strain>
    </source>
</reference>
<dbReference type="InterPro" id="IPR039421">
    <property type="entry name" value="Type_1_exporter"/>
</dbReference>
<gene>
    <name evidence="12" type="ORF">AXK11_00740</name>
</gene>
<evidence type="ECO:0000259" key="10">
    <source>
        <dbReference type="PROSITE" id="PS50893"/>
    </source>
</evidence>
<feature type="domain" description="ABC transporter" evidence="10">
    <location>
        <begin position="363"/>
        <end position="597"/>
    </location>
</feature>
<dbReference type="SMART" id="SM00382">
    <property type="entry name" value="AAA"/>
    <property type="match status" value="1"/>
</dbReference>
<dbReference type="EMBL" id="LSZQ01000056">
    <property type="protein sequence ID" value="KXU34785.1"/>
    <property type="molecule type" value="Genomic_DNA"/>
</dbReference>
<evidence type="ECO:0000313" key="12">
    <source>
        <dbReference type="EMBL" id="KXU34785.1"/>
    </source>
</evidence>
<dbReference type="SUPFAM" id="SSF90123">
    <property type="entry name" value="ABC transporter transmembrane region"/>
    <property type="match status" value="1"/>
</dbReference>
<comment type="caution">
    <text evidence="12">The sequence shown here is derived from an EMBL/GenBank/DDBJ whole genome shotgun (WGS) entry which is preliminary data.</text>
</comment>
<keyword evidence="6" id="KW-0067">ATP-binding</keyword>
<dbReference type="GO" id="GO:0016887">
    <property type="term" value="F:ATP hydrolysis activity"/>
    <property type="evidence" value="ECO:0007669"/>
    <property type="project" value="InterPro"/>
</dbReference>
<evidence type="ECO:0000256" key="6">
    <source>
        <dbReference type="ARBA" id="ARBA00022840"/>
    </source>
</evidence>
<dbReference type="PANTHER" id="PTHR43394:SF1">
    <property type="entry name" value="ATP-BINDING CASSETTE SUB-FAMILY B MEMBER 10, MITOCHONDRIAL"/>
    <property type="match status" value="1"/>
</dbReference>